<dbReference type="Pfam" id="PF01494">
    <property type="entry name" value="FAD_binding_3"/>
    <property type="match status" value="1"/>
</dbReference>
<dbReference type="Gene3D" id="3.50.50.60">
    <property type="entry name" value="FAD/NAD(P)-binding domain"/>
    <property type="match status" value="1"/>
</dbReference>
<evidence type="ECO:0000256" key="3">
    <source>
        <dbReference type="ARBA" id="ARBA00023002"/>
    </source>
</evidence>
<dbReference type="HAMAP" id="MF_00845">
    <property type="entry name" value="TetX_monooxygenase"/>
    <property type="match status" value="1"/>
</dbReference>
<dbReference type="GO" id="GO:0046677">
    <property type="term" value="P:response to antibiotic"/>
    <property type="evidence" value="ECO:0007669"/>
    <property type="project" value="InterPro"/>
</dbReference>
<keyword evidence="5" id="KW-0963">Cytoplasm</keyword>
<dbReference type="PANTHER" id="PTHR46972:SF1">
    <property type="entry name" value="FAD DEPENDENT OXIDOREDUCTASE DOMAIN-CONTAINING PROTEIN"/>
    <property type="match status" value="1"/>
</dbReference>
<gene>
    <name evidence="7" type="ORF">DU508_04805</name>
</gene>
<organism evidence="7 8">
    <name type="scientific">Pedobacter chinensis</name>
    <dbReference type="NCBI Taxonomy" id="2282421"/>
    <lineage>
        <taxon>Bacteria</taxon>
        <taxon>Pseudomonadati</taxon>
        <taxon>Bacteroidota</taxon>
        <taxon>Sphingobacteriia</taxon>
        <taxon>Sphingobacteriales</taxon>
        <taxon>Sphingobacteriaceae</taxon>
        <taxon>Pedobacter</taxon>
    </lineage>
</organism>
<dbReference type="InterPro" id="IPR043683">
    <property type="entry name" value="TetX_monooxygenase"/>
</dbReference>
<dbReference type="OrthoDB" id="9782160at2"/>
<evidence type="ECO:0000256" key="1">
    <source>
        <dbReference type="ARBA" id="ARBA00022630"/>
    </source>
</evidence>
<comment type="subcellular location">
    <subcellularLocation>
        <location evidence="5">Cytoplasm</location>
    </subcellularLocation>
</comment>
<comment type="function">
    <text evidence="5">An FAD-requiring monooxygenase active on some tetracycline antibiotic derivatives, which leads to their inactivation. Hydroxylates carbon 11a of tetracycline and some analogs.</text>
</comment>
<evidence type="ECO:0000259" key="6">
    <source>
        <dbReference type="Pfam" id="PF01494"/>
    </source>
</evidence>
<comment type="cofactor">
    <cofactor evidence="5">
        <name>FAD</name>
        <dbReference type="ChEBI" id="CHEBI:57692"/>
    </cofactor>
</comment>
<keyword evidence="1 5" id="KW-0285">Flavoprotein</keyword>
<dbReference type="PRINTS" id="PR00420">
    <property type="entry name" value="RNGMNOXGNASE"/>
</dbReference>
<dbReference type="RefSeq" id="WP_115401669.1">
    <property type="nucleotide sequence ID" value="NZ_QPKV01000002.1"/>
</dbReference>
<evidence type="ECO:0000313" key="7">
    <source>
        <dbReference type="EMBL" id="RDC58260.1"/>
    </source>
</evidence>
<comment type="caution">
    <text evidence="7">The sequence shown here is derived from an EMBL/GenBank/DDBJ whole genome shotgun (WGS) entry which is preliminary data.</text>
</comment>
<accession>A0A369Q1B2</accession>
<dbReference type="InterPro" id="IPR036188">
    <property type="entry name" value="FAD/NAD-bd_sf"/>
</dbReference>
<reference evidence="7 8" key="1">
    <citation type="submission" date="2018-07" db="EMBL/GenBank/DDBJ databases">
        <title>Pedobacter sp. nov., isolated from soil.</title>
        <authorList>
            <person name="Zhou L.Y."/>
            <person name="Du Z.J."/>
        </authorList>
    </citation>
    <scope>NUCLEOTIDE SEQUENCE [LARGE SCALE GENOMIC DNA]</scope>
    <source>
        <strain evidence="7 8">JDX94</strain>
    </source>
</reference>
<keyword evidence="2 5" id="KW-0274">FAD</keyword>
<dbReference type="SUPFAM" id="SSF51905">
    <property type="entry name" value="FAD/NAD(P)-binding domain"/>
    <property type="match status" value="1"/>
</dbReference>
<dbReference type="GO" id="GO:0071949">
    <property type="term" value="F:FAD binding"/>
    <property type="evidence" value="ECO:0007669"/>
    <property type="project" value="InterPro"/>
</dbReference>
<comment type="domain">
    <text evidence="5">Consists of an N-terminal FAD-binding domain with a Rossman fold and a C-terminal substrate-binding domain.</text>
</comment>
<comment type="similarity">
    <text evidence="5">Belongs to the aromatic-ring hydroxylase family. TetX subfamily.</text>
</comment>
<feature type="domain" description="FAD-binding" evidence="6">
    <location>
        <begin position="7"/>
        <end position="357"/>
    </location>
</feature>
<keyword evidence="3 5" id="KW-0560">Oxidoreductase</keyword>
<proteinExistence type="inferred from homology"/>
<feature type="binding site" evidence="5">
    <location>
        <position position="43"/>
    </location>
    <ligand>
        <name>NADPH</name>
        <dbReference type="ChEBI" id="CHEBI:57783"/>
    </ligand>
</feature>
<feature type="binding site" evidence="5">
    <location>
        <position position="302"/>
    </location>
    <ligand>
        <name>FAD</name>
        <dbReference type="ChEBI" id="CHEBI:57692"/>
    </ligand>
</feature>
<comment type="subunit">
    <text evidence="5">Monomer.</text>
</comment>
<feature type="binding site" evidence="5">
    <location>
        <position position="109"/>
    </location>
    <ligand>
        <name>FAD</name>
        <dbReference type="ChEBI" id="CHEBI:57692"/>
    </ligand>
</feature>
<evidence type="ECO:0000256" key="2">
    <source>
        <dbReference type="ARBA" id="ARBA00022827"/>
    </source>
</evidence>
<keyword evidence="5" id="KW-0521">NADP</keyword>
<evidence type="ECO:0000256" key="4">
    <source>
        <dbReference type="ARBA" id="ARBA00023033"/>
    </source>
</evidence>
<dbReference type="EMBL" id="QPKV01000002">
    <property type="protein sequence ID" value="RDC58260.1"/>
    <property type="molecule type" value="Genomic_DNA"/>
</dbReference>
<keyword evidence="5" id="KW-0547">Nucleotide-binding</keyword>
<evidence type="ECO:0000256" key="5">
    <source>
        <dbReference type="HAMAP-Rule" id="MF_00845"/>
    </source>
</evidence>
<feature type="binding site" evidence="5">
    <location>
        <position position="50"/>
    </location>
    <ligand>
        <name>FAD</name>
        <dbReference type="ChEBI" id="CHEBI:57692"/>
    </ligand>
</feature>
<dbReference type="PANTHER" id="PTHR46972">
    <property type="entry name" value="MONOOXYGENASE ASQM-RELATED"/>
    <property type="match status" value="1"/>
</dbReference>
<name>A0A369Q1B2_9SPHI</name>
<dbReference type="GO" id="GO:0005737">
    <property type="term" value="C:cytoplasm"/>
    <property type="evidence" value="ECO:0007669"/>
    <property type="project" value="UniProtKB-SubCell"/>
</dbReference>
<sequence>MLVQNKKIAIVGGGMGGLTLAKLLQMQNVEVKVYERDVNREVRVQGTPLDLHEDSGLEAIKRAGLLEEFHKHYRPIASRMMVLDKTFSVKFSDHDKEKSLSEICPEIDRAPLRDILLDSLKPDTIVWNSHFISMEKEKNGWLLHFKNGTNAYADLVVAADGANSRVRSYLTAEKPVYAGVTLIEGTIYNAEKNAPKLFEFAKGGKVMAFSDEQMLTYGTKGDGTLMFIASSRMPENWITESSIDFKNKDQVFEWFKKIYAGWNDQWDELFTSDEAYFIPRPQYYFPFSQTWETQENLTMLGDAAHRMPPFAGKGANLAMQDAFELAECLTNERNSDIKTVLSHFEKQMQQRAAEATKETLENMEKLHSKIALESLLQMFSTGSES</sequence>
<protein>
    <recommendedName>
        <fullName evidence="5">Flavin-dependent monooxygenase</fullName>
    </recommendedName>
    <alternativeName>
        <fullName evidence="5">TetX monooxygenase</fullName>
        <shortName evidence="5">TetX</shortName>
        <ecNumber evidence="5">1.14.13.-</ecNumber>
    </alternativeName>
</protein>
<evidence type="ECO:0000313" key="8">
    <source>
        <dbReference type="Proteomes" id="UP000253961"/>
    </source>
</evidence>
<dbReference type="EC" id="1.14.13.-" evidence="5"/>
<dbReference type="InterPro" id="IPR002938">
    <property type="entry name" value="FAD-bd"/>
</dbReference>
<dbReference type="GO" id="GO:0004497">
    <property type="term" value="F:monooxygenase activity"/>
    <property type="evidence" value="ECO:0007669"/>
    <property type="project" value="UniProtKB-UniRule"/>
</dbReference>
<keyword evidence="4 5" id="KW-0503">Monooxygenase</keyword>
<dbReference type="AlphaFoldDB" id="A0A369Q1B2"/>
<dbReference type="Proteomes" id="UP000253961">
    <property type="component" value="Unassembled WGS sequence"/>
</dbReference>
<comment type="catalytic activity">
    <reaction evidence="5">
        <text>a tetracycline + NADPH + O2 + H(+) = an 11a-hydroxytetracycline + NADP(+) + H2O</text>
        <dbReference type="Rhea" id="RHEA:61444"/>
        <dbReference type="ChEBI" id="CHEBI:15377"/>
        <dbReference type="ChEBI" id="CHEBI:15378"/>
        <dbReference type="ChEBI" id="CHEBI:15379"/>
        <dbReference type="ChEBI" id="CHEBI:57783"/>
        <dbReference type="ChEBI" id="CHEBI:58349"/>
        <dbReference type="ChEBI" id="CHEBI:144644"/>
        <dbReference type="ChEBI" id="CHEBI:144645"/>
    </reaction>
</comment>
<keyword evidence="8" id="KW-1185">Reference proteome</keyword>